<evidence type="ECO:0000313" key="5">
    <source>
        <dbReference type="Proteomes" id="UP000315783"/>
    </source>
</evidence>
<dbReference type="GO" id="GO:0004252">
    <property type="term" value="F:serine-type endopeptidase activity"/>
    <property type="evidence" value="ECO:0007669"/>
    <property type="project" value="InterPro"/>
</dbReference>
<dbReference type="GO" id="GO:0006508">
    <property type="term" value="P:proteolysis"/>
    <property type="evidence" value="ECO:0007669"/>
    <property type="project" value="InterPro"/>
</dbReference>
<accession>A0A545WEE5</accession>
<dbReference type="STRING" id="43265.A0A545WEE5"/>
<dbReference type="Gene3D" id="2.40.10.10">
    <property type="entry name" value="Trypsin-like serine proteases"/>
    <property type="match status" value="1"/>
</dbReference>
<dbReference type="SMART" id="SM00020">
    <property type="entry name" value="Tryp_SPc"/>
    <property type="match status" value="1"/>
</dbReference>
<gene>
    <name evidence="4" type="ORF">IF1G_01130</name>
</gene>
<dbReference type="CDD" id="cd00190">
    <property type="entry name" value="Tryp_SPc"/>
    <property type="match status" value="1"/>
</dbReference>
<dbReference type="PROSITE" id="PS00134">
    <property type="entry name" value="TRYPSIN_HIS"/>
    <property type="match status" value="1"/>
</dbReference>
<dbReference type="InterPro" id="IPR009003">
    <property type="entry name" value="Peptidase_S1_PA"/>
</dbReference>
<keyword evidence="5" id="KW-1185">Reference proteome</keyword>
<keyword evidence="4" id="KW-0808">Transferase</keyword>
<dbReference type="OrthoDB" id="4177236at2759"/>
<dbReference type="InterPro" id="IPR050430">
    <property type="entry name" value="Peptidase_S1"/>
</dbReference>
<proteinExistence type="inferred from homology"/>
<reference evidence="4 5" key="1">
    <citation type="journal article" date="2019" name="Appl. Microbiol. Biotechnol.">
        <title>Genome sequence of Isaria javanica and comparative genome analysis insights into family S53 peptidase evolution in fungal entomopathogens.</title>
        <authorList>
            <person name="Lin R."/>
            <person name="Zhang X."/>
            <person name="Xin B."/>
            <person name="Zou M."/>
            <person name="Gao Y."/>
            <person name="Qin F."/>
            <person name="Hu Q."/>
            <person name="Xie B."/>
            <person name="Cheng X."/>
        </authorList>
    </citation>
    <scope>NUCLEOTIDE SEQUENCE [LARGE SCALE GENOMIC DNA]</scope>
    <source>
        <strain evidence="4 5">IJ1G</strain>
    </source>
</reference>
<dbReference type="InterPro" id="IPR001314">
    <property type="entry name" value="Peptidase_S1A"/>
</dbReference>
<dbReference type="InterPro" id="IPR018114">
    <property type="entry name" value="TRYPSIN_HIS"/>
</dbReference>
<evidence type="ECO:0000256" key="1">
    <source>
        <dbReference type="ARBA" id="ARBA00007664"/>
    </source>
</evidence>
<dbReference type="InterPro" id="IPR043504">
    <property type="entry name" value="Peptidase_S1_PA_chymotrypsin"/>
</dbReference>
<dbReference type="PANTHER" id="PTHR24276">
    <property type="entry name" value="POLYSERASE-RELATED"/>
    <property type="match status" value="1"/>
</dbReference>
<dbReference type="PRINTS" id="PR00722">
    <property type="entry name" value="CHYMOTRYPSIN"/>
</dbReference>
<dbReference type="InterPro" id="IPR011009">
    <property type="entry name" value="Kinase-like_dom_sf"/>
</dbReference>
<dbReference type="PANTHER" id="PTHR24276:SF98">
    <property type="entry name" value="FI18310P1-RELATED"/>
    <property type="match status" value="1"/>
</dbReference>
<dbReference type="EMBL" id="SPUK01000001">
    <property type="protein sequence ID" value="TQW01199.1"/>
    <property type="molecule type" value="Genomic_DNA"/>
</dbReference>
<name>A0A545WEE5_9HYPO</name>
<sequence length="490" mass="53586">MLSLSSLPIPQAASALPYNILYSESDDSLPEPLPTLETIEDAPILNKLLSRCISRVGTSYVVKYGYGVEPLEAENMTFVRRYTNIHVPRVYAVYQQSVKEGEYKTYIIMERVAGDSLDKLWDGLNTTQKMEIIQQLKESFVSLRDLPHRGFFGSLDKTKLRDFLFAADEPMPSIDGAFDTEEALIHGLVDRFMAEDPGRLLHKAAYYRNVLLSVFTGNGRPVFTHADLQLKNIMLKLDGSTVDKRIVGGVAAEEGEIKFIVSIRDETGSHMCGGSLLDSTTVLTAAHCCFGRKKLASVSAASVWRDYVAKEAQVASTITHPDYDSGRDEYGMVEGTEHHNDVAILKLATPIEKSSDIDYATLPPAGSDAAVGSNATAAGWGHTLPVTPESTDLAYPYNLLKVVLPIRARKDCAHYQNIGERDTIICAGGSGKNVCSEDSGGPLFDEKTGELLGVVSQGTRDENNEMCNQTPAAFTRVGSYIDFINSHLGP</sequence>
<comment type="caution">
    <text evidence="4">The sequence shown here is derived from an EMBL/GenBank/DDBJ whole genome shotgun (WGS) entry which is preliminary data.</text>
</comment>
<dbReference type="SUPFAM" id="SSF56112">
    <property type="entry name" value="Protein kinase-like (PK-like)"/>
    <property type="match status" value="1"/>
</dbReference>
<comment type="similarity">
    <text evidence="1">Belongs to the peptidase S1 family.</text>
</comment>
<dbReference type="GO" id="GO:0016740">
    <property type="term" value="F:transferase activity"/>
    <property type="evidence" value="ECO:0007669"/>
    <property type="project" value="UniProtKB-KW"/>
</dbReference>
<dbReference type="Proteomes" id="UP000315783">
    <property type="component" value="Unassembled WGS sequence"/>
</dbReference>
<evidence type="ECO:0000313" key="4">
    <source>
        <dbReference type="EMBL" id="TQW01199.1"/>
    </source>
</evidence>
<keyword evidence="2" id="KW-1015">Disulfide bond</keyword>
<evidence type="ECO:0000259" key="3">
    <source>
        <dbReference type="PROSITE" id="PS50240"/>
    </source>
</evidence>
<dbReference type="Pfam" id="PF00089">
    <property type="entry name" value="Trypsin"/>
    <property type="match status" value="1"/>
</dbReference>
<dbReference type="SUPFAM" id="SSF50494">
    <property type="entry name" value="Trypsin-like serine proteases"/>
    <property type="match status" value="1"/>
</dbReference>
<evidence type="ECO:0000256" key="2">
    <source>
        <dbReference type="ARBA" id="ARBA00023157"/>
    </source>
</evidence>
<dbReference type="AlphaFoldDB" id="A0A545WEE5"/>
<dbReference type="PROSITE" id="PS50240">
    <property type="entry name" value="TRYPSIN_DOM"/>
    <property type="match status" value="1"/>
</dbReference>
<protein>
    <submittedName>
        <fullName evidence="4">Phosphotransferase enzyme family protein</fullName>
    </submittedName>
</protein>
<dbReference type="InterPro" id="IPR001254">
    <property type="entry name" value="Trypsin_dom"/>
</dbReference>
<feature type="domain" description="Peptidase S1" evidence="3">
    <location>
        <begin position="246"/>
        <end position="489"/>
    </location>
</feature>
<organism evidence="4 5">
    <name type="scientific">Cordyceps javanica</name>
    <dbReference type="NCBI Taxonomy" id="43265"/>
    <lineage>
        <taxon>Eukaryota</taxon>
        <taxon>Fungi</taxon>
        <taxon>Dikarya</taxon>
        <taxon>Ascomycota</taxon>
        <taxon>Pezizomycotina</taxon>
        <taxon>Sordariomycetes</taxon>
        <taxon>Hypocreomycetidae</taxon>
        <taxon>Hypocreales</taxon>
        <taxon>Cordycipitaceae</taxon>
        <taxon>Cordyceps</taxon>
    </lineage>
</organism>